<dbReference type="GO" id="GO:0000750">
    <property type="term" value="P:pheromone-dependent signal transduction involved in conjugation with cellular fusion"/>
    <property type="evidence" value="ECO:0007669"/>
    <property type="project" value="TreeGrafter"/>
</dbReference>
<feature type="region of interest" description="Disordered" evidence="10">
    <location>
        <begin position="429"/>
        <end position="459"/>
    </location>
</feature>
<name>A0A0W0FPD4_MONRR</name>
<dbReference type="Pfam" id="PF02076">
    <property type="entry name" value="STE3"/>
    <property type="match status" value="1"/>
</dbReference>
<keyword evidence="4 11" id="KW-0812">Transmembrane</keyword>
<dbReference type="AlphaFoldDB" id="A0A0W0FPD4"/>
<protein>
    <submittedName>
        <fullName evidence="12 13">Pheromone receptor STE3_Mr4.1</fullName>
    </submittedName>
</protein>
<evidence type="ECO:0000256" key="8">
    <source>
        <dbReference type="ARBA" id="ARBA00023170"/>
    </source>
</evidence>
<gene>
    <name evidence="13" type="ORF">WG66_9306</name>
</gene>
<dbReference type="InterPro" id="IPR000481">
    <property type="entry name" value="GPCR_Pheromne_B_alpha_rcpt"/>
</dbReference>
<reference evidence="13 14" key="1">
    <citation type="submission" date="2015-12" db="EMBL/GenBank/DDBJ databases">
        <title>Draft genome sequence of Moniliophthora roreri, the causal agent of frosty pod rot of cacao.</title>
        <authorList>
            <person name="Aime M.C."/>
            <person name="Diaz-Valderrama J.R."/>
            <person name="Kijpornyongpan T."/>
            <person name="Phillips-Mora W."/>
        </authorList>
    </citation>
    <scope>NUCLEOTIDE SEQUENCE [LARGE SCALE GENOMIC DNA]</scope>
    <source>
        <strain evidence="13 14">MCA 2952</strain>
    </source>
</reference>
<dbReference type="PANTHER" id="PTHR28097">
    <property type="entry name" value="PHEROMONE A FACTOR RECEPTOR"/>
    <property type="match status" value="1"/>
</dbReference>
<evidence type="ECO:0000313" key="12">
    <source>
        <dbReference type="EMBL" id="ALT56988.1"/>
    </source>
</evidence>
<dbReference type="PRINTS" id="PR00901">
    <property type="entry name" value="PHEROMONEBAR"/>
</dbReference>
<feature type="transmembrane region" description="Helical" evidence="11">
    <location>
        <begin position="38"/>
        <end position="58"/>
    </location>
</feature>
<feature type="compositionally biased region" description="Polar residues" evidence="10">
    <location>
        <begin position="429"/>
        <end position="451"/>
    </location>
</feature>
<evidence type="ECO:0000256" key="3">
    <source>
        <dbReference type="ARBA" id="ARBA00022507"/>
    </source>
</evidence>
<comment type="subcellular location">
    <subcellularLocation>
        <location evidence="1">Membrane</location>
        <topology evidence="1">Multi-pass membrane protein</topology>
    </subcellularLocation>
</comment>
<comment type="similarity">
    <text evidence="2">Belongs to the G-protein coupled receptor 4 family.</text>
</comment>
<keyword evidence="5 11" id="KW-1133">Transmembrane helix</keyword>
<dbReference type="EMBL" id="LATX01001781">
    <property type="protein sequence ID" value="KTB38098.1"/>
    <property type="molecule type" value="Genomic_DNA"/>
</dbReference>
<evidence type="ECO:0000256" key="2">
    <source>
        <dbReference type="ARBA" id="ARBA00011085"/>
    </source>
</evidence>
<dbReference type="EMBL" id="KU232967">
    <property type="protein sequence ID" value="ALT56988.1"/>
    <property type="molecule type" value="Genomic_DNA"/>
</dbReference>
<dbReference type="CDD" id="cd14966">
    <property type="entry name" value="7tmD_STE3"/>
    <property type="match status" value="1"/>
</dbReference>
<proteinExistence type="inferred from homology"/>
<organism evidence="13 14">
    <name type="scientific">Moniliophthora roreri</name>
    <name type="common">Frosty pod rot fungus</name>
    <name type="synonym">Monilia roreri</name>
    <dbReference type="NCBI Taxonomy" id="221103"/>
    <lineage>
        <taxon>Eukaryota</taxon>
        <taxon>Fungi</taxon>
        <taxon>Dikarya</taxon>
        <taxon>Basidiomycota</taxon>
        <taxon>Agaricomycotina</taxon>
        <taxon>Agaricomycetes</taxon>
        <taxon>Agaricomycetidae</taxon>
        <taxon>Agaricales</taxon>
        <taxon>Marasmiineae</taxon>
        <taxon>Marasmiaceae</taxon>
        <taxon>Moniliophthora</taxon>
    </lineage>
</organism>
<keyword evidence="9" id="KW-0807">Transducer</keyword>
<dbReference type="PRINTS" id="PR00899">
    <property type="entry name" value="GPCRSTE3"/>
</dbReference>
<sequence>MADPTYPLFPIFAFLGFLCSLIPLPWHIQAMNSGTCAFMIWTAGVCFVEFVNSVIWSGHVNNIAPVWCDISIQILLGAGIGIPASTLCIARRLYKIANLQSVSVTREDKRKAIIIDLCIAVGIPIMVLVMHIAVHPHRFDILEDIGCYPTTYNTIPAYFLYFMWPILLGCVSLTYSCLNLHSFYKRRAQFSQLVATTSAMNTSRYLRLMVLSIVDIMFTLPLGSYLVYVSTNGVPLLPWISWEDTHFNFGRVGLVPALFWRNNSQLSISIEFNRWLGPFCAFLFFALFGFASEAKKNYRLAFWWIAKKLGFQPPVAKGFKPHIPKCIPSGTKDSEDMLPVYVISRPHSSDTKKGNSDTEFDYMSNRTMANVPSSPVTPSSPPSYTHSAPPTPSGSYVSLPDTNAPRNSMISASSECNISIYSVYAPSSISPSVPVERNTSTPSHEANSSDPSLRPVTPPDRVYLADAYYPSPAPQNQPPSPPPFTAAAYHRPFTLSIPYPTARPFGSCEPILVTQTVHTQNELSDNSS</sequence>
<keyword evidence="6" id="KW-0297">G-protein coupled receptor</keyword>
<evidence type="ECO:0000313" key="13">
    <source>
        <dbReference type="EMBL" id="KTB38098.1"/>
    </source>
</evidence>
<feature type="transmembrane region" description="Helical" evidence="11">
    <location>
        <begin position="112"/>
        <end position="134"/>
    </location>
</feature>
<evidence type="ECO:0000256" key="6">
    <source>
        <dbReference type="ARBA" id="ARBA00023040"/>
    </source>
</evidence>
<feature type="compositionally biased region" description="Low complexity" evidence="10">
    <location>
        <begin position="372"/>
        <end position="388"/>
    </location>
</feature>
<dbReference type="GO" id="GO:0005886">
    <property type="term" value="C:plasma membrane"/>
    <property type="evidence" value="ECO:0007669"/>
    <property type="project" value="TreeGrafter"/>
</dbReference>
<feature type="transmembrane region" description="Helical" evidence="11">
    <location>
        <begin position="275"/>
        <end position="292"/>
    </location>
</feature>
<feature type="transmembrane region" description="Helical" evidence="11">
    <location>
        <begin position="6"/>
        <end position="26"/>
    </location>
</feature>
<keyword evidence="7 11" id="KW-0472">Membrane</keyword>
<dbReference type="PANTHER" id="PTHR28097:SF1">
    <property type="entry name" value="PHEROMONE A FACTOR RECEPTOR"/>
    <property type="match status" value="1"/>
</dbReference>
<feature type="transmembrane region" description="Helical" evidence="11">
    <location>
        <begin position="70"/>
        <end position="91"/>
    </location>
</feature>
<evidence type="ECO:0000256" key="5">
    <source>
        <dbReference type="ARBA" id="ARBA00022989"/>
    </source>
</evidence>
<evidence type="ECO:0000256" key="1">
    <source>
        <dbReference type="ARBA" id="ARBA00004141"/>
    </source>
</evidence>
<evidence type="ECO:0000256" key="11">
    <source>
        <dbReference type="SAM" id="Phobius"/>
    </source>
</evidence>
<evidence type="ECO:0000256" key="9">
    <source>
        <dbReference type="ARBA" id="ARBA00023224"/>
    </source>
</evidence>
<keyword evidence="8 13" id="KW-0675">Receptor</keyword>
<evidence type="ECO:0000256" key="4">
    <source>
        <dbReference type="ARBA" id="ARBA00022692"/>
    </source>
</evidence>
<dbReference type="GO" id="GO:0004934">
    <property type="term" value="F:mating-type alpha-factor pheromone receptor activity"/>
    <property type="evidence" value="ECO:0007669"/>
    <property type="project" value="InterPro"/>
</dbReference>
<keyword evidence="3" id="KW-0589">Pheromone response</keyword>
<feature type="region of interest" description="Disordered" evidence="10">
    <location>
        <begin position="368"/>
        <end position="401"/>
    </location>
</feature>
<evidence type="ECO:0000313" key="14">
    <source>
        <dbReference type="Proteomes" id="UP000054988"/>
    </source>
</evidence>
<dbReference type="Proteomes" id="UP000054988">
    <property type="component" value="Unassembled WGS sequence"/>
</dbReference>
<reference evidence="12" key="2">
    <citation type="journal article" date="2016" name="Heredity">
        <title>The cacao pathogen Moniliophthora roreri (Marasmiaceae) possesses biallelic A and B mating loci but reproduces clonally.</title>
        <authorList>
            <person name="Diaz-Valderrama J.R."/>
            <person name="Aime M.C."/>
        </authorList>
    </citation>
    <scope>NUCLEOTIDE SEQUENCE</scope>
    <source>
        <strain evidence="12">CBS 138627</strain>
    </source>
</reference>
<evidence type="ECO:0000256" key="10">
    <source>
        <dbReference type="SAM" id="MobiDB-lite"/>
    </source>
</evidence>
<feature type="transmembrane region" description="Helical" evidence="11">
    <location>
        <begin position="158"/>
        <end position="184"/>
    </location>
</feature>
<accession>A0A0W0FPD4</accession>
<dbReference type="InterPro" id="IPR001499">
    <property type="entry name" value="GPCR_STE3"/>
</dbReference>
<feature type="transmembrane region" description="Helical" evidence="11">
    <location>
        <begin position="205"/>
        <end position="228"/>
    </location>
</feature>
<evidence type="ECO:0000256" key="7">
    <source>
        <dbReference type="ARBA" id="ARBA00023136"/>
    </source>
</evidence>